<dbReference type="SUPFAM" id="SSF50405">
    <property type="entry name" value="Actin-crosslinking proteins"/>
    <property type="match status" value="1"/>
</dbReference>
<comment type="caution">
    <text evidence="2">The sequence shown here is derived from an EMBL/GenBank/DDBJ whole genome shotgun (WGS) entry which is preliminary data.</text>
</comment>
<proteinExistence type="predicted"/>
<accession>A0ABR1U2N5</accession>
<sequence>MALDAWARDDVSTRFSPTADFTPATSVREDDDDIHDHSSPPSTHGDDAWDGSCVSAVPWPGNTYIIVEKGTGRPIIRRVDGQIILGSDHKTYTVGPNMQWLCVESNGHFGFQNPYTGCYLGHDGKDRMYAAATALSGWEFIAARPYPQGGYQLLSPYWSNYMKLYVVGDDGKSLVRRMHGTTLFEFKKL</sequence>
<reference evidence="2 3" key="1">
    <citation type="submission" date="2023-01" db="EMBL/GenBank/DDBJ databases">
        <title>Analysis of 21 Apiospora genomes using comparative genomics revels a genus with tremendous synthesis potential of carbohydrate active enzymes and secondary metabolites.</title>
        <authorList>
            <person name="Sorensen T."/>
        </authorList>
    </citation>
    <scope>NUCLEOTIDE SEQUENCE [LARGE SCALE GENOMIC DNA]</scope>
    <source>
        <strain evidence="2 3">CBS 33761</strain>
    </source>
</reference>
<dbReference type="EMBL" id="JAQQWK010000002">
    <property type="protein sequence ID" value="KAK8052340.1"/>
    <property type="molecule type" value="Genomic_DNA"/>
</dbReference>
<organism evidence="2 3">
    <name type="scientific">Apiospora rasikravindrae</name>
    <dbReference type="NCBI Taxonomy" id="990691"/>
    <lineage>
        <taxon>Eukaryota</taxon>
        <taxon>Fungi</taxon>
        <taxon>Dikarya</taxon>
        <taxon>Ascomycota</taxon>
        <taxon>Pezizomycotina</taxon>
        <taxon>Sordariomycetes</taxon>
        <taxon>Xylariomycetidae</taxon>
        <taxon>Amphisphaeriales</taxon>
        <taxon>Apiosporaceae</taxon>
        <taxon>Apiospora</taxon>
    </lineage>
</organism>
<evidence type="ECO:0000313" key="2">
    <source>
        <dbReference type="EMBL" id="KAK8052340.1"/>
    </source>
</evidence>
<dbReference type="PANTHER" id="PTHR39697:SF2">
    <property type="entry name" value="CYANOVIRIN-N DOMAIN-CONTAINING PROTEIN"/>
    <property type="match status" value="1"/>
</dbReference>
<dbReference type="InterPro" id="IPR008999">
    <property type="entry name" value="Actin-crosslinking"/>
</dbReference>
<gene>
    <name evidence="2" type="ORF">PG993_003725</name>
</gene>
<evidence type="ECO:0000313" key="3">
    <source>
        <dbReference type="Proteomes" id="UP001444661"/>
    </source>
</evidence>
<keyword evidence="3" id="KW-1185">Reference proteome</keyword>
<name>A0ABR1U2N5_9PEZI</name>
<dbReference type="Proteomes" id="UP001444661">
    <property type="component" value="Unassembled WGS sequence"/>
</dbReference>
<protein>
    <submittedName>
        <fullName evidence="2">Uncharacterized protein</fullName>
    </submittedName>
</protein>
<feature type="compositionally biased region" description="Basic and acidic residues" evidence="1">
    <location>
        <begin position="1"/>
        <end position="12"/>
    </location>
</feature>
<evidence type="ECO:0000256" key="1">
    <source>
        <dbReference type="SAM" id="MobiDB-lite"/>
    </source>
</evidence>
<dbReference type="PANTHER" id="PTHR39697">
    <property type="entry name" value="RICIN B LECTIN DOMAIN-CONTAINING PROTEIN-RELATED"/>
    <property type="match status" value="1"/>
</dbReference>
<feature type="region of interest" description="Disordered" evidence="1">
    <location>
        <begin position="1"/>
        <end position="50"/>
    </location>
</feature>